<organism evidence="1 2">
    <name type="scientific">Protopolystoma xenopodis</name>
    <dbReference type="NCBI Taxonomy" id="117903"/>
    <lineage>
        <taxon>Eukaryota</taxon>
        <taxon>Metazoa</taxon>
        <taxon>Spiralia</taxon>
        <taxon>Lophotrochozoa</taxon>
        <taxon>Platyhelminthes</taxon>
        <taxon>Monogenea</taxon>
        <taxon>Polyopisthocotylea</taxon>
        <taxon>Polystomatidea</taxon>
        <taxon>Polystomatidae</taxon>
        <taxon>Protopolystoma</taxon>
    </lineage>
</organism>
<sequence length="91" mass="10091">MAHANWTAVESIGTTPFCPFLTWSAKLAECHLKQQSSIAGIVLHIHCLRQSLELPVGLDASIVFRLSTHLPHPLALTTSYSYPLLLNLHFN</sequence>
<name>A0A3S5AEF0_9PLAT</name>
<evidence type="ECO:0000313" key="2">
    <source>
        <dbReference type="Proteomes" id="UP000784294"/>
    </source>
</evidence>
<reference evidence="1" key="1">
    <citation type="submission" date="2018-11" db="EMBL/GenBank/DDBJ databases">
        <authorList>
            <consortium name="Pathogen Informatics"/>
        </authorList>
    </citation>
    <scope>NUCLEOTIDE SEQUENCE</scope>
</reference>
<protein>
    <submittedName>
        <fullName evidence="1">Uncharacterized protein</fullName>
    </submittedName>
</protein>
<dbReference type="EMBL" id="CAAALY010085341">
    <property type="protein sequence ID" value="VEL27166.1"/>
    <property type="molecule type" value="Genomic_DNA"/>
</dbReference>
<dbReference type="Proteomes" id="UP000784294">
    <property type="component" value="Unassembled WGS sequence"/>
</dbReference>
<proteinExistence type="predicted"/>
<accession>A0A3S5AEF0</accession>
<keyword evidence="2" id="KW-1185">Reference proteome</keyword>
<comment type="caution">
    <text evidence="1">The sequence shown here is derived from an EMBL/GenBank/DDBJ whole genome shotgun (WGS) entry which is preliminary data.</text>
</comment>
<dbReference type="AlphaFoldDB" id="A0A3S5AEF0"/>
<gene>
    <name evidence="1" type="ORF">PXEA_LOCUS20606</name>
</gene>
<evidence type="ECO:0000313" key="1">
    <source>
        <dbReference type="EMBL" id="VEL27166.1"/>
    </source>
</evidence>